<proteinExistence type="predicted"/>
<dbReference type="GeneID" id="108556926"/>
<dbReference type="PANTHER" id="PTHR12236">
    <property type="entry name" value="STRUCTURAL CONTITUENT OF CUTICLE"/>
    <property type="match status" value="1"/>
</dbReference>
<dbReference type="Proteomes" id="UP000695000">
    <property type="component" value="Unplaced"/>
</dbReference>
<organism evidence="4 5">
    <name type="scientific">Nicrophorus vespilloides</name>
    <name type="common">Boreal carrion beetle</name>
    <dbReference type="NCBI Taxonomy" id="110193"/>
    <lineage>
        <taxon>Eukaryota</taxon>
        <taxon>Metazoa</taxon>
        <taxon>Ecdysozoa</taxon>
        <taxon>Arthropoda</taxon>
        <taxon>Hexapoda</taxon>
        <taxon>Insecta</taxon>
        <taxon>Pterygota</taxon>
        <taxon>Neoptera</taxon>
        <taxon>Endopterygota</taxon>
        <taxon>Coleoptera</taxon>
        <taxon>Polyphaga</taxon>
        <taxon>Staphyliniformia</taxon>
        <taxon>Silphidae</taxon>
        <taxon>Nicrophorinae</taxon>
        <taxon>Nicrophorus</taxon>
    </lineage>
</organism>
<dbReference type="PRINTS" id="PR00947">
    <property type="entry name" value="CUTICLE"/>
</dbReference>
<dbReference type="PANTHER" id="PTHR12236:SF95">
    <property type="entry name" value="CUTICULAR PROTEIN 76BD, ISOFORM C-RELATED"/>
    <property type="match status" value="1"/>
</dbReference>
<keyword evidence="1 2" id="KW-0193">Cuticle</keyword>
<evidence type="ECO:0000256" key="1">
    <source>
        <dbReference type="ARBA" id="ARBA00022460"/>
    </source>
</evidence>
<protein>
    <submittedName>
        <fullName evidence="5">Uncharacterized protein LOC108556926</fullName>
    </submittedName>
</protein>
<dbReference type="RefSeq" id="XP_017768740.1">
    <property type="nucleotide sequence ID" value="XM_017913251.1"/>
</dbReference>
<feature type="signal peptide" evidence="3">
    <location>
        <begin position="1"/>
        <end position="23"/>
    </location>
</feature>
<keyword evidence="3" id="KW-0732">Signal</keyword>
<keyword evidence="4" id="KW-1185">Reference proteome</keyword>
<evidence type="ECO:0000256" key="3">
    <source>
        <dbReference type="SAM" id="SignalP"/>
    </source>
</evidence>
<evidence type="ECO:0000256" key="2">
    <source>
        <dbReference type="PROSITE-ProRule" id="PRU00497"/>
    </source>
</evidence>
<dbReference type="PROSITE" id="PS51155">
    <property type="entry name" value="CHIT_BIND_RR_2"/>
    <property type="match status" value="1"/>
</dbReference>
<dbReference type="Pfam" id="PF00379">
    <property type="entry name" value="Chitin_bind_4"/>
    <property type="match status" value="1"/>
</dbReference>
<accession>A0ABM1M2E0</accession>
<gene>
    <name evidence="5" type="primary">LOC108556926</name>
</gene>
<evidence type="ECO:0000313" key="4">
    <source>
        <dbReference type="Proteomes" id="UP000695000"/>
    </source>
</evidence>
<evidence type="ECO:0000313" key="5">
    <source>
        <dbReference type="RefSeq" id="XP_017768740.1"/>
    </source>
</evidence>
<reference evidence="5" key="1">
    <citation type="submission" date="2025-08" db="UniProtKB">
        <authorList>
            <consortium name="RefSeq"/>
        </authorList>
    </citation>
    <scope>IDENTIFICATION</scope>
    <source>
        <tissue evidence="5">Whole Larva</tissue>
    </source>
</reference>
<name>A0ABM1M2E0_NICVS</name>
<dbReference type="InterPro" id="IPR000618">
    <property type="entry name" value="Insect_cuticle"/>
</dbReference>
<dbReference type="InterPro" id="IPR051217">
    <property type="entry name" value="Insect_Cuticle_Struc_Prot"/>
</dbReference>
<sequence>MKMSQLYPSALFVLSVVFVLIDSKTIGFHQQDFENNGHDELHDYYAPINYKYSYGVEDQKNGDFKSHKEERTGDVVRGEYSVLGPDGIVRTVTYYVDKHSGFQAVVTKSGEGIDHPDVGHQEILNNANYASQIHQENHVNNHELHDDHIPINLQVQAIAQPIFASNEGKNLRRQHSYSNDHRHIEYIQPNYLNFIHQQQQNVQPQYYSQQQEVSNVEPQYEHKINWY</sequence>
<feature type="chain" id="PRO_5046410624" evidence="3">
    <location>
        <begin position="24"/>
        <end position="227"/>
    </location>
</feature>